<feature type="region of interest" description="Disordered" evidence="1">
    <location>
        <begin position="1001"/>
        <end position="1112"/>
    </location>
</feature>
<reference evidence="3" key="2">
    <citation type="journal article" date="2018" name="BMC Genomics">
        <title>A manually annotated Actinidia chinensis var. chinensis (kiwifruit) genome highlights the challenges associated with draft genomes and gene prediction in plants.</title>
        <authorList>
            <person name="Pilkington S.M."/>
            <person name="Crowhurst R."/>
            <person name="Hilario E."/>
            <person name="Nardozza S."/>
            <person name="Fraser L."/>
            <person name="Peng Y."/>
            <person name="Gunaseelan K."/>
            <person name="Simpson R."/>
            <person name="Tahir J."/>
            <person name="Deroles S.C."/>
            <person name="Templeton K."/>
            <person name="Luo Z."/>
            <person name="Davy M."/>
            <person name="Cheng C."/>
            <person name="McNeilage M."/>
            <person name="Scaglione D."/>
            <person name="Liu Y."/>
            <person name="Zhang Q."/>
            <person name="Datson P."/>
            <person name="De Silva N."/>
            <person name="Gardiner S.E."/>
            <person name="Bassett H."/>
            <person name="Chagne D."/>
            <person name="McCallum J."/>
            <person name="Dzierzon H."/>
            <person name="Deng C."/>
            <person name="Wang Y.Y."/>
            <person name="Barron L."/>
            <person name="Manako K."/>
            <person name="Bowen J."/>
            <person name="Foster T.M."/>
            <person name="Erridge Z.A."/>
            <person name="Tiffin H."/>
            <person name="Waite C.N."/>
            <person name="Davies K.M."/>
            <person name="Grierson E.P."/>
            <person name="Laing W.A."/>
            <person name="Kirk R."/>
            <person name="Chen X."/>
            <person name="Wood M."/>
            <person name="Montefiori M."/>
            <person name="Brummell D.A."/>
            <person name="Schwinn K.E."/>
            <person name="Catanach A."/>
            <person name="Fullerton C."/>
            <person name="Li D."/>
            <person name="Meiyalaghan S."/>
            <person name="Nieuwenhuizen N."/>
            <person name="Read N."/>
            <person name="Prakash R."/>
            <person name="Hunter D."/>
            <person name="Zhang H."/>
            <person name="McKenzie M."/>
            <person name="Knabel M."/>
            <person name="Harris A."/>
            <person name="Allan A.C."/>
            <person name="Gleave A."/>
            <person name="Chen A."/>
            <person name="Janssen B.J."/>
            <person name="Plunkett B."/>
            <person name="Ampomah-Dwamena C."/>
            <person name="Voogd C."/>
            <person name="Leif D."/>
            <person name="Lafferty D."/>
            <person name="Souleyre E.J.F."/>
            <person name="Varkonyi-Gasic E."/>
            <person name="Gambi F."/>
            <person name="Hanley J."/>
            <person name="Yao J.L."/>
            <person name="Cheung J."/>
            <person name="David K.M."/>
            <person name="Warren B."/>
            <person name="Marsh K."/>
            <person name="Snowden K.C."/>
            <person name="Lin-Wang K."/>
            <person name="Brian L."/>
            <person name="Martinez-Sanchez M."/>
            <person name="Wang M."/>
            <person name="Ileperuma N."/>
            <person name="Macnee N."/>
            <person name="Campin R."/>
            <person name="McAtee P."/>
            <person name="Drummond R.S.M."/>
            <person name="Espley R.V."/>
            <person name="Ireland H.S."/>
            <person name="Wu R."/>
            <person name="Atkinson R.G."/>
            <person name="Karunairetnam S."/>
            <person name="Bulley S."/>
            <person name="Chunkath S."/>
            <person name="Hanley Z."/>
            <person name="Storey R."/>
            <person name="Thrimawithana A.H."/>
            <person name="Thomson S."/>
            <person name="David C."/>
            <person name="Testolin R."/>
            <person name="Huang H."/>
            <person name="Hellens R.P."/>
            <person name="Schaffer R.J."/>
        </authorList>
    </citation>
    <scope>NUCLEOTIDE SEQUENCE [LARGE SCALE GENOMIC DNA]</scope>
    <source>
        <strain evidence="3">cv. Red5</strain>
    </source>
</reference>
<feature type="region of interest" description="Disordered" evidence="1">
    <location>
        <begin position="365"/>
        <end position="399"/>
    </location>
</feature>
<protein>
    <submittedName>
        <fullName evidence="2">Futsch light chain LC(F) like</fullName>
    </submittedName>
</protein>
<feature type="compositionally biased region" description="Basic and acidic residues" evidence="1">
    <location>
        <begin position="2320"/>
        <end position="2338"/>
    </location>
</feature>
<feature type="compositionally biased region" description="Basic and acidic residues" evidence="1">
    <location>
        <begin position="3365"/>
        <end position="3378"/>
    </location>
</feature>
<evidence type="ECO:0000313" key="3">
    <source>
        <dbReference type="Proteomes" id="UP000241394"/>
    </source>
</evidence>
<feature type="region of interest" description="Disordered" evidence="1">
    <location>
        <begin position="3862"/>
        <end position="3946"/>
    </location>
</feature>
<feature type="compositionally biased region" description="Polar residues" evidence="1">
    <location>
        <begin position="4133"/>
        <end position="4164"/>
    </location>
</feature>
<feature type="region of interest" description="Disordered" evidence="1">
    <location>
        <begin position="1854"/>
        <end position="1903"/>
    </location>
</feature>
<feature type="region of interest" description="Disordered" evidence="1">
    <location>
        <begin position="2275"/>
        <end position="2470"/>
    </location>
</feature>
<feature type="compositionally biased region" description="Basic and acidic residues" evidence="1">
    <location>
        <begin position="244"/>
        <end position="265"/>
    </location>
</feature>
<feature type="compositionally biased region" description="Basic and acidic residues" evidence="1">
    <location>
        <begin position="1714"/>
        <end position="1723"/>
    </location>
</feature>
<proteinExistence type="predicted"/>
<accession>A0A2R6RJZ5</accession>
<feature type="compositionally biased region" description="Basic and acidic residues" evidence="1">
    <location>
        <begin position="3862"/>
        <end position="3889"/>
    </location>
</feature>
<name>A0A2R6RJZ5_ACTCC</name>
<feature type="region of interest" description="Disordered" evidence="1">
    <location>
        <begin position="2708"/>
        <end position="2730"/>
    </location>
</feature>
<feature type="compositionally biased region" description="Acidic residues" evidence="1">
    <location>
        <begin position="1889"/>
        <end position="1903"/>
    </location>
</feature>
<feature type="region of interest" description="Disordered" evidence="1">
    <location>
        <begin position="1463"/>
        <end position="1483"/>
    </location>
</feature>
<feature type="compositionally biased region" description="Basic and acidic residues" evidence="1">
    <location>
        <begin position="2630"/>
        <end position="2642"/>
    </location>
</feature>
<feature type="compositionally biased region" description="Basic and acidic residues" evidence="1">
    <location>
        <begin position="1661"/>
        <end position="1675"/>
    </location>
</feature>
<dbReference type="OMA" id="RCAPLQC"/>
<dbReference type="EMBL" id="NKQK01000005">
    <property type="protein sequence ID" value="PSS30361.1"/>
    <property type="molecule type" value="Genomic_DNA"/>
</dbReference>
<feature type="compositionally biased region" description="Basic and acidic residues" evidence="1">
    <location>
        <begin position="4224"/>
        <end position="4248"/>
    </location>
</feature>
<keyword evidence="3" id="KW-1185">Reference proteome</keyword>
<feature type="compositionally biased region" description="Basic and acidic residues" evidence="1">
    <location>
        <begin position="3906"/>
        <end position="3916"/>
    </location>
</feature>
<feature type="compositionally biased region" description="Basic and acidic residues" evidence="1">
    <location>
        <begin position="3600"/>
        <end position="3628"/>
    </location>
</feature>
<dbReference type="PANTHER" id="PTHR35511:SF2">
    <property type="entry name" value="A-KINASE ANCHOR-LIKE PROTEIN"/>
    <property type="match status" value="1"/>
</dbReference>
<feature type="compositionally biased region" description="Basic and acidic residues" evidence="1">
    <location>
        <begin position="2554"/>
        <end position="2568"/>
    </location>
</feature>
<feature type="compositionally biased region" description="Basic and acidic residues" evidence="1">
    <location>
        <begin position="3821"/>
        <end position="3835"/>
    </location>
</feature>
<organism evidence="2 3">
    <name type="scientific">Actinidia chinensis var. chinensis</name>
    <name type="common">Chinese soft-hair kiwi</name>
    <dbReference type="NCBI Taxonomy" id="1590841"/>
    <lineage>
        <taxon>Eukaryota</taxon>
        <taxon>Viridiplantae</taxon>
        <taxon>Streptophyta</taxon>
        <taxon>Embryophyta</taxon>
        <taxon>Tracheophyta</taxon>
        <taxon>Spermatophyta</taxon>
        <taxon>Magnoliopsida</taxon>
        <taxon>eudicotyledons</taxon>
        <taxon>Gunneridae</taxon>
        <taxon>Pentapetalae</taxon>
        <taxon>asterids</taxon>
        <taxon>Ericales</taxon>
        <taxon>Actinidiaceae</taxon>
        <taxon>Actinidia</taxon>
    </lineage>
</organism>
<feature type="region of interest" description="Disordered" evidence="1">
    <location>
        <begin position="2114"/>
        <end position="2135"/>
    </location>
</feature>
<feature type="compositionally biased region" description="Polar residues" evidence="1">
    <location>
        <begin position="3300"/>
        <end position="3309"/>
    </location>
</feature>
<feature type="region of interest" description="Disordered" evidence="1">
    <location>
        <begin position="243"/>
        <end position="298"/>
    </location>
</feature>
<feature type="compositionally biased region" description="Basic and acidic residues" evidence="1">
    <location>
        <begin position="3772"/>
        <end position="3802"/>
    </location>
</feature>
<feature type="region of interest" description="Disordered" evidence="1">
    <location>
        <begin position="897"/>
        <end position="957"/>
    </location>
</feature>
<feature type="region of interest" description="Disordered" evidence="1">
    <location>
        <begin position="2011"/>
        <end position="2045"/>
    </location>
</feature>
<dbReference type="Proteomes" id="UP000241394">
    <property type="component" value="Chromosome LG5"/>
</dbReference>
<evidence type="ECO:0000313" key="2">
    <source>
        <dbReference type="EMBL" id="PSS30361.1"/>
    </source>
</evidence>
<evidence type="ECO:0000256" key="1">
    <source>
        <dbReference type="SAM" id="MobiDB-lite"/>
    </source>
</evidence>
<feature type="compositionally biased region" description="Basic and acidic residues" evidence="1">
    <location>
        <begin position="184"/>
        <end position="198"/>
    </location>
</feature>
<feature type="region of interest" description="Disordered" evidence="1">
    <location>
        <begin position="4050"/>
        <end position="4082"/>
    </location>
</feature>
<dbReference type="Gramene" id="PSS30361">
    <property type="protein sequence ID" value="PSS30361"/>
    <property type="gene ID" value="CEY00_Acc05651"/>
</dbReference>
<feature type="compositionally biased region" description="Polar residues" evidence="1">
    <location>
        <begin position="2340"/>
        <end position="2355"/>
    </location>
</feature>
<feature type="region of interest" description="Disordered" evidence="1">
    <location>
        <begin position="3122"/>
        <end position="3232"/>
    </location>
</feature>
<feature type="region of interest" description="Disordered" evidence="1">
    <location>
        <begin position="4118"/>
        <end position="4273"/>
    </location>
</feature>
<feature type="region of interest" description="Disordered" evidence="1">
    <location>
        <begin position="3548"/>
        <end position="3650"/>
    </location>
</feature>
<feature type="region of interest" description="Disordered" evidence="1">
    <location>
        <begin position="1180"/>
        <end position="1199"/>
    </location>
</feature>
<feature type="region of interest" description="Disordered" evidence="1">
    <location>
        <begin position="1144"/>
        <end position="1165"/>
    </location>
</feature>
<feature type="region of interest" description="Disordered" evidence="1">
    <location>
        <begin position="3280"/>
        <end position="3311"/>
    </location>
</feature>
<feature type="region of interest" description="Disordered" evidence="1">
    <location>
        <begin position="2538"/>
        <end position="2579"/>
    </location>
</feature>
<dbReference type="STRING" id="1590841.A0A2R6RJZ5"/>
<feature type="region of interest" description="Disordered" evidence="1">
    <location>
        <begin position="1560"/>
        <end position="1590"/>
    </location>
</feature>
<dbReference type="FunCoup" id="A0A2R6RJZ5">
    <property type="interactions" value="66"/>
</dbReference>
<feature type="region of interest" description="Disordered" evidence="1">
    <location>
        <begin position="87"/>
        <end position="107"/>
    </location>
</feature>
<feature type="compositionally biased region" description="Basic and acidic residues" evidence="1">
    <location>
        <begin position="902"/>
        <end position="931"/>
    </location>
</feature>
<feature type="region of interest" description="Disordered" evidence="1">
    <location>
        <begin position="3333"/>
        <end position="3379"/>
    </location>
</feature>
<comment type="caution">
    <text evidence="2">The sequence shown here is derived from an EMBL/GenBank/DDBJ whole genome shotgun (WGS) entry which is preliminary data.</text>
</comment>
<dbReference type="InParanoid" id="A0A2R6RJZ5"/>
<feature type="region of interest" description="Disordered" evidence="1">
    <location>
        <begin position="3416"/>
        <end position="3439"/>
    </location>
</feature>
<feature type="compositionally biased region" description="Polar residues" evidence="1">
    <location>
        <begin position="1035"/>
        <end position="1049"/>
    </location>
</feature>
<feature type="compositionally biased region" description="Basic and acidic residues" evidence="1">
    <location>
        <begin position="3060"/>
        <end position="3079"/>
    </location>
</feature>
<feature type="compositionally biased region" description="Basic and acidic residues" evidence="1">
    <location>
        <begin position="1743"/>
        <end position="1763"/>
    </location>
</feature>
<sequence length="4322" mass="477764">MATETNVPDLILLTKRELEDKELKSELPDVTANEVPQEEKKVESLLIQPPETIKILDKTEDTAATNFIKVIDVNVVNKGDVEAIEGEKNLESPSIADGKSKTNTEENQLNTEEELCGIHNEEGGMIIDKHLIVEADSVENAGVIIQTTDLAEGSIMDIEKLEKVCSIEEKMGNISSTETTSIEQDLRETSFEEEEKKSKISSSSVGTEMDPETTQPNEDIEDNKEKGEEMLCAGVKEVCLSKETSGHKTEEATESSEAAKDKLDESSSAAEGLDAGGNLENSSMVFEEGSQETIESSEKMKYVMSIEDETQTKDSEPSLSNEVEDKYFQKVEILETFKEESEVELKDIMKGSHNGEQNEDNILKAIDTADSSPCSTDKVDELTEPEAEVSSREPEESMDLAQTETLTMECKNKGVMAVTGKDDTIAEDRDQIETPKHEEYLEQGSIQTTEPLLVNFESALDVASEEIGKKIHVGSSEEFLGETRNIDTKISDDINIKEIPEQKNLSKVDLDDKNGSAEVEIPNKNGNNLCVTHPPVEVTVQVGGENHNEIPISESGDQVREAFEVHKEEEMQINEIYEAGKRPESIILEHTFNVRTSSPDNQKANEATKSGEAVEDNLHEISSTKVVPGAGENLENSSMAFEKGSQETTESSENKKDVTSEDEIQTKNSESSLVQKVEDICFQKVEILETFKEETETELKDIIKGSQIGEHNQNEILKTIATADSIQIITCKVDDNSEPIADVLSRDLEESTVRESKDLAQTEALTMESKHEGLTAVADEDDTLAKELDQIERTKHEEHLEQSFMQKTEPTKENSESTLDVAFEEIREQIPVGSPEEFLGETRNVETEISDDINKETLEEKNLSILNLDEKNRSAEVEFPSKNENNLYLTHPTPMETYAQEGGEKHSEASMLESKDQGHEAPKEERQHFNETYEASKSPESTILEHTSTGVPVDIDDLEKGGELNIEEESRDIDTADNIKEEIKQKEKASDEEFRITCDDNEKHTIEEEMPVMNSTPLCTGEEVDHYNQGDKSRPNNSEEATPESNGGDQSRKKSNESLNVKESITEEQVIQEYQNLKTPDKGDGLEKDMNIEEDITTEHPLESTRDDTTKCCEENDTKIGKELETISEGEDIGKQVLAEENRVEERSMVSAGELEAESSKEDAAVIKMPKQEVIEALQTADGSTNDGMQTKEEDGTAKDNFAACAKEETKNECSYEEEKEEKEPDTEVLKTNYRAQDTTEHMVKNCVSIQSAESFEDKTIQESSQEDKVSENYDNAETSMIIEESAITDFPSSSVGDKIVEETLKEDRRETFRSEEEILNANTECIVETFDAAHSAEEREVSCQKSEAERNEGWKDVYITESTGQEITPKENNLDLLENSSAAEISKQEICEEILEKADSKVTVVVDETSLTEAGPDHTMQADSSDLVSEEKGLVTEGGISNIPKPTECSNLGENKGMEIPTARTHETDEAAKTYTEGKNKASDTLVETEDLSEIARVETFLDASEQIIESSALSLEEHKVVMVEASEITDEAPEKDDGSCGKEHIPSVAEIAKDNILEMEDVTKNPTKMGSTDIEKESANVDAQDEDQEMYTPSKLINEKHMNESDVELLNRVSTSEAGNCSEIAKLDMMEDENPPDIGLQKDKSENETAFNEASKGAEACDRGDDNEKHTIEEEMLVTNSTPLCTGEEVDHYNQEDKSRLNNSEEATSESNRGDQSRKTSNESLNVKEPITEEQAIQEYEDPKMADRGEDREKEMKNEEHVIIDHSLEYAREDTAKCFEENEMEAKFKAEMGKELETTNEGEDIEKQVLTEESIVQECSMVFAGELETENSKEDAMIIKMPKQEVIEVLQTADGSTNVEMQTKEEDGTTKDNFAAGAGEETKNECSYEEEKEEKEPDTEVLETNYRGQETAEHVVKDCVSIQSAESFEEKTVQESSQEDEVYENAKTSMITYLPSLPVGDKIVEKSLKEDERDALGLEEEVSNSNIECTVQTFDATQFIWEKEARALKSEAEPNVGTGSTEEEISPKASNLDLLEHSSSVPSNQEIGEKILEEAHSRVTVVAEETSLTEAESKYTMQAEERGLVTEGGINNIPKPAEGSNLGEKLGMEIPTARTDETAETYTEGENKAHDTEELSEIARAETSLDASELNIHKSSALSLEEQKVVMVEVSEKTGEAPEKESGSCGKEDIPSVVEIAKDNIMKMEDETTNTKKIGSTDIEKEIAEMYTPSELINEKHINKSDVELLNRVSTGEADNCSGIAKLDMIEDENSSDIGLQKDKNEAGISEASKGAKACDRGIDTEKPIGEQEDSAISFEGSSKEGVEIEKPPVELEAESHNYGSDASEATSISGLTEKNIKSVDTGEEFGSAPESMAEDESNVAFPETIQTNSEEEQYDVENQTADSIKDQISGQDIKKAKRTNEEMEPRLETQKETKETRDAIWTEKLPRDIQRADESELNEEQTMEGESCTKELHGMAAVDDMVNEVTDLDVAATQSLEATDSDNLTEMVKPKVEEDLNEELESSPMTKTLEEEIQRDFENPVDGSSSVSEVSEEKINKENTEDTEHCNTSQQDSEVDSMKLEEISTMGSQPPIHEDENAEYERITVENSDAHDAEVEEIKIPYAVSESKDQGVEEIHERGTSLTIGDIDTNEIEKQITEVPGALPVPIDQGAEAATDDEILTPTVVTEVTRSREFQLNDEPVEVLDTSSKAKSLETGKTADSRQQEAEVDNMKLEEASSMTSHLPTHEHQTADILGMSIEKSDAINVEETKIPDTTSEAKTQGATEIHETETIVTVGETDTNEIEEKIRDAAETLSEPVNQGDEAASKDDIARGGIVQAEKTEGPLQVSSSAMVSNEYDGEITTTIGKTEAACTKKDDPEFDNLKLEEASGMVSQLLGTECGSANNVIMEKSDADEVKVEEKETLDVVSEPKDTDFEEVSSTVTVEEASGMTSHLPTHEHQTADIRSMNIENSEATDVEVEETKMPDAASESKVQGSTEIYETITSLTVGDTDMSQIEGQIREASETVNQGVEVSRNDEIAPECKSAIEVTVENSDGAEVKAEENKTWDAVSEPKDQDFEEFPSSMKFEEASSTVSHLPIHEHQKADILSLNAEKSDAIDVEVEETKTSDTASKSKTQGATEIHKTETSVTNGETNTNEIKEKTRDAADALSEPVNQGDEAANKDDIAPGGIVQAEKIEGPLQVSSSDLLPNEEDGETTTTIGKTEDACTKEDELDVDNLKLEKISDMDSHLLIAECESANKVTVEKTDTNAVKFEENKSLDAVSEPRGQDFEEIHETQASPTAEITDTNKIEEEIKVIENVSYQDVEVVSDGQTPDQPLPVGKSEEELPVLSSPLFSSEQDFESRTTIEKKEDKNSNNVETEVYMIELEATGMLSKFPTTKHEDVDNVSATIEKSDANEVEVDKAKDSEDISESKVHGIAEIQEIGPRPTEGKTHTDEAEEEIKVVPEAIFEPNYQDVEAIIHGDTTSKQTLPVDREKQLQEPSSALLNEQYYKTITEVEARADESTKKAEAQLHETVADFFETGATEKPCLQNKGPRELEVSDFDSTVQEDPQNRAPEEESTALEEASTVKPQEYIPERNNADFATEYDKTPVHCSSHDTSKDEDIMDSGNSNKDSDDIPTYPEIKELLPGGVGEMCEEASNLEFEKTAKVLESVSEIHSSEVTPILEGTEIKNRQLEGSITELRNWQNRSAETTEADEAIKKDTSEEKVIGENQVVRNSLPVSPYEETVANSNQEDESLEEYCPGERTNEELFEESEKAGADKNIKKTITAEDRSVEDPYQVGDETVNISPPEEVNDGKKVEKAPVKVDPESQGDEINFRDTAIEATTLIEEVKSYEVPLAKHEDRTGDSSDETVMSKDEKQKNTDPAIPPIKDAVAEEPPNDKFGEKFDEASTPAPTCPTRETIKTYGENKEIASADSKNSKILMDNEKLKHQSLGTSCEGNCSTDDWNLKERELYVDKPSISSSTTTSQEEIADKENENIADEKQDFTSDKQTTEAARMLEEEKSIPFSEALTKVEELGELSTIGNESKLDEANIHSTTADNEDEKTENLNEIPNLLSDAKDTKVSHEGGTMDFADVNAITKDTKELEKTSLSISHEQIARDADPSYSTVTINATASTSVPLVQQRPTEKGSQNSENKAGYAAGSEPEAKAVEYGEEKKLGEECQETEKSIPIDSARKSLSDPLQRSTKRNLQGVEHLTEGKEVTEKLQTETAETARVEEAKTDEEEGGDEHKKEDSGSDAPVMVEASRDMDVKVPHKKSHHILSGVGSKVKHSIAKVKKVITGKSSHPKTTTTK</sequence>
<feature type="compositionally biased region" description="Polar residues" evidence="1">
    <location>
        <begin position="3150"/>
        <end position="3160"/>
    </location>
</feature>
<feature type="region of interest" description="Disordered" evidence="1">
    <location>
        <begin position="3057"/>
        <end position="3081"/>
    </location>
</feature>
<feature type="compositionally biased region" description="Basic and acidic residues" evidence="1">
    <location>
        <begin position="2295"/>
        <end position="2308"/>
    </location>
</feature>
<gene>
    <name evidence="2" type="ORF">CEY00_Acc05651</name>
</gene>
<feature type="region of interest" description="Disordered" evidence="1">
    <location>
        <begin position="1628"/>
        <end position="1763"/>
    </location>
</feature>
<feature type="compositionally biased region" description="Polar residues" evidence="1">
    <location>
        <begin position="933"/>
        <end position="950"/>
    </location>
</feature>
<feature type="compositionally biased region" description="Basic and acidic residues" evidence="1">
    <location>
        <begin position="1465"/>
        <end position="1483"/>
    </location>
</feature>
<feature type="compositionally biased region" description="Basic and acidic residues" evidence="1">
    <location>
        <begin position="3928"/>
        <end position="3940"/>
    </location>
</feature>
<feature type="region of interest" description="Disordered" evidence="1">
    <location>
        <begin position="2088"/>
        <end position="2107"/>
    </location>
</feature>
<feature type="region of interest" description="Disordered" evidence="1">
    <location>
        <begin position="2630"/>
        <end position="2649"/>
    </location>
</feature>
<feature type="compositionally biased region" description="Basic and acidic residues" evidence="1">
    <location>
        <begin position="2714"/>
        <end position="2730"/>
    </location>
</feature>
<feature type="region of interest" description="Disordered" evidence="1">
    <location>
        <begin position="3712"/>
        <end position="3845"/>
    </location>
</feature>
<feature type="compositionally biased region" description="Basic and acidic residues" evidence="1">
    <location>
        <begin position="1079"/>
        <end position="1112"/>
    </location>
</feature>
<reference evidence="2 3" key="1">
    <citation type="submission" date="2017-07" db="EMBL/GenBank/DDBJ databases">
        <title>An improved, manually edited Actinidia chinensis var. chinensis (kiwifruit) genome highlights the challenges associated with draft genomes and gene prediction in plants.</title>
        <authorList>
            <person name="Pilkington S."/>
            <person name="Crowhurst R."/>
            <person name="Hilario E."/>
            <person name="Nardozza S."/>
            <person name="Fraser L."/>
            <person name="Peng Y."/>
            <person name="Gunaseelan K."/>
            <person name="Simpson R."/>
            <person name="Tahir J."/>
            <person name="Deroles S."/>
            <person name="Templeton K."/>
            <person name="Luo Z."/>
            <person name="Davy M."/>
            <person name="Cheng C."/>
            <person name="Mcneilage M."/>
            <person name="Scaglione D."/>
            <person name="Liu Y."/>
            <person name="Zhang Q."/>
            <person name="Datson P."/>
            <person name="De Silva N."/>
            <person name="Gardiner S."/>
            <person name="Bassett H."/>
            <person name="Chagne D."/>
            <person name="Mccallum J."/>
            <person name="Dzierzon H."/>
            <person name="Deng C."/>
            <person name="Wang Y.-Y."/>
            <person name="Barron N."/>
            <person name="Manako K."/>
            <person name="Bowen J."/>
            <person name="Foster T."/>
            <person name="Erridge Z."/>
            <person name="Tiffin H."/>
            <person name="Waite C."/>
            <person name="Davies K."/>
            <person name="Grierson E."/>
            <person name="Laing W."/>
            <person name="Kirk R."/>
            <person name="Chen X."/>
            <person name="Wood M."/>
            <person name="Montefiori M."/>
            <person name="Brummell D."/>
            <person name="Schwinn K."/>
            <person name="Catanach A."/>
            <person name="Fullerton C."/>
            <person name="Li D."/>
            <person name="Meiyalaghan S."/>
            <person name="Nieuwenhuizen N."/>
            <person name="Read N."/>
            <person name="Prakash R."/>
            <person name="Hunter D."/>
            <person name="Zhang H."/>
            <person name="Mckenzie M."/>
            <person name="Knabel M."/>
            <person name="Harris A."/>
            <person name="Allan A."/>
            <person name="Chen A."/>
            <person name="Janssen B."/>
            <person name="Plunkett B."/>
            <person name="Dwamena C."/>
            <person name="Voogd C."/>
            <person name="Leif D."/>
            <person name="Lafferty D."/>
            <person name="Souleyre E."/>
            <person name="Varkonyi-Gasic E."/>
            <person name="Gambi F."/>
            <person name="Hanley J."/>
            <person name="Yao J.-L."/>
            <person name="Cheung J."/>
            <person name="David K."/>
            <person name="Warren B."/>
            <person name="Marsh K."/>
            <person name="Snowden K."/>
            <person name="Lin-Wang K."/>
            <person name="Brian L."/>
            <person name="Martinez-Sanchez M."/>
            <person name="Wang M."/>
            <person name="Ileperuma N."/>
            <person name="Macnee N."/>
            <person name="Campin R."/>
            <person name="Mcatee P."/>
            <person name="Drummond R."/>
            <person name="Espley R."/>
            <person name="Ireland H."/>
            <person name="Wu R."/>
            <person name="Atkinson R."/>
            <person name="Karunairetnam S."/>
            <person name="Bulley S."/>
            <person name="Chunkath S."/>
            <person name="Hanley Z."/>
            <person name="Storey R."/>
            <person name="Thrimawithana A."/>
            <person name="Thomson S."/>
            <person name="David C."/>
            <person name="Testolin R."/>
        </authorList>
    </citation>
    <scope>NUCLEOTIDE SEQUENCE [LARGE SCALE GENOMIC DNA]</scope>
    <source>
        <strain evidence="3">cv. Red5</strain>
        <tissue evidence="2">Young leaf</tissue>
    </source>
</reference>
<dbReference type="PANTHER" id="PTHR35511">
    <property type="entry name" value="A-KINASE ANCHOR-LIKE PROTEIN"/>
    <property type="match status" value="1"/>
</dbReference>
<feature type="region of interest" description="Disordered" evidence="1">
    <location>
        <begin position="641"/>
        <end position="670"/>
    </location>
</feature>
<feature type="compositionally biased region" description="Basic and acidic residues" evidence="1">
    <location>
        <begin position="4174"/>
        <end position="4207"/>
    </location>
</feature>
<feature type="compositionally biased region" description="Basic and acidic residues" evidence="1">
    <location>
        <begin position="3723"/>
        <end position="3735"/>
    </location>
</feature>
<feature type="region of interest" description="Disordered" evidence="1">
    <location>
        <begin position="2174"/>
        <end position="2193"/>
    </location>
</feature>
<feature type="compositionally biased region" description="Polar residues" evidence="1">
    <location>
        <begin position="1057"/>
        <end position="1078"/>
    </location>
</feature>
<feature type="region of interest" description="Disordered" evidence="1">
    <location>
        <begin position="175"/>
        <end position="223"/>
    </location>
</feature>
<feature type="compositionally biased region" description="Polar residues" evidence="1">
    <location>
        <begin position="1703"/>
        <end position="1713"/>
    </location>
</feature>
<feature type="compositionally biased region" description="Basic and acidic residues" evidence="1">
    <location>
        <begin position="3161"/>
        <end position="3170"/>
    </location>
</feature>
<feature type="compositionally biased region" description="Basic and acidic residues" evidence="1">
    <location>
        <begin position="1691"/>
        <end position="1702"/>
    </location>
</feature>
<feature type="compositionally biased region" description="Basic and acidic residues" evidence="1">
    <location>
        <begin position="1023"/>
        <end position="1034"/>
    </location>
</feature>
<feature type="compositionally biased region" description="Polar residues" evidence="1">
    <location>
        <begin position="2399"/>
        <end position="2413"/>
    </location>
</feature>
<feature type="compositionally biased region" description="Basic and acidic residues" evidence="1">
    <location>
        <begin position="3290"/>
        <end position="3299"/>
    </location>
</feature>
<feature type="compositionally biased region" description="Basic and acidic residues" evidence="1">
    <location>
        <begin position="2415"/>
        <end position="2457"/>
    </location>
</feature>
<dbReference type="OrthoDB" id="771720at2759"/>
<feature type="region of interest" description="Disordered" evidence="1">
    <location>
        <begin position="3983"/>
        <end position="4032"/>
    </location>
</feature>
<feature type="compositionally biased region" description="Basic and acidic residues" evidence="1">
    <location>
        <begin position="3999"/>
        <end position="4032"/>
    </location>
</feature>